<accession>A0A1T4L5C4</accession>
<comment type="similarity">
    <text evidence="1">Belongs to the GppA/Ppx family.</text>
</comment>
<dbReference type="AlphaFoldDB" id="A0A1T4L5C4"/>
<evidence type="ECO:0000313" key="3">
    <source>
        <dbReference type="EMBL" id="SJZ49925.1"/>
    </source>
</evidence>
<dbReference type="Gene3D" id="3.30.420.150">
    <property type="entry name" value="Exopolyphosphatase. Domain 2"/>
    <property type="match status" value="1"/>
</dbReference>
<evidence type="ECO:0000259" key="2">
    <source>
        <dbReference type="Pfam" id="PF02541"/>
    </source>
</evidence>
<dbReference type="OrthoDB" id="9807195at2"/>
<reference evidence="3 4" key="1">
    <citation type="submission" date="2017-02" db="EMBL/GenBank/DDBJ databases">
        <authorList>
            <person name="Peterson S.W."/>
        </authorList>
    </citation>
    <scope>NUCLEOTIDE SEQUENCE [LARGE SCALE GENOMIC DNA]</scope>
    <source>
        <strain evidence="3 4">DSM 15102</strain>
    </source>
</reference>
<dbReference type="InterPro" id="IPR050273">
    <property type="entry name" value="GppA/Ppx_hydrolase"/>
</dbReference>
<gene>
    <name evidence="3" type="ORF">SAMN02745973_00846</name>
</gene>
<dbReference type="Pfam" id="PF02541">
    <property type="entry name" value="Ppx-GppA"/>
    <property type="match status" value="1"/>
</dbReference>
<name>A0A1T4L5C4_9FIRM</name>
<dbReference type="GO" id="GO:0016462">
    <property type="term" value="F:pyrophosphatase activity"/>
    <property type="evidence" value="ECO:0007669"/>
    <property type="project" value="TreeGrafter"/>
</dbReference>
<dbReference type="PANTHER" id="PTHR30005">
    <property type="entry name" value="EXOPOLYPHOSPHATASE"/>
    <property type="match status" value="1"/>
</dbReference>
<feature type="domain" description="Ppx/GppA phosphatase N-terminal" evidence="2">
    <location>
        <begin position="18"/>
        <end position="300"/>
    </location>
</feature>
<dbReference type="Proteomes" id="UP000196365">
    <property type="component" value="Unassembled WGS sequence"/>
</dbReference>
<protein>
    <submittedName>
        <fullName evidence="3">Exopolyphosphatase / guanosine-5'-triphosphate,3'-diphosphate pyrophosphatase</fullName>
    </submittedName>
</protein>
<evidence type="ECO:0000256" key="1">
    <source>
        <dbReference type="ARBA" id="ARBA00007125"/>
    </source>
</evidence>
<dbReference type="CDD" id="cd24054">
    <property type="entry name" value="ASKHA_NBD_AaPPX-GppA_MtPPX2-like"/>
    <property type="match status" value="1"/>
</dbReference>
<dbReference type="Gene3D" id="3.30.420.40">
    <property type="match status" value="1"/>
</dbReference>
<dbReference type="SUPFAM" id="SSF53067">
    <property type="entry name" value="Actin-like ATPase domain"/>
    <property type="match status" value="2"/>
</dbReference>
<sequence>MQKIAVIDIGTNSMRYMISEIEQNKIVKCYKTLKTTRIGEGMQQKGEISSQAFDRNLKALKEFKEQAEKQGAKEIIVFGTSALRDAKNAKEFISIVQRKLNLSIEILTGEQEARIGFQGAIEGVLEDVLVIDIGGGSTEFIYGNQKKGILGMTSLNIGALRMKEIYIYHDPVKEEELLILKQRIKETLQEGLSQSFYNMSSVMGIGGTITTLSSIKQNMKEYDSKKIHHSKLLIQDVRNILKRLKVLNLEQRKKIVGLQPSRADIIIAGIVILLEIMETLKIEELLVSEKDTLEGMLLFKLRMKK</sequence>
<proteinExistence type="inferred from homology"/>
<dbReference type="InterPro" id="IPR043129">
    <property type="entry name" value="ATPase_NBD"/>
</dbReference>
<evidence type="ECO:0000313" key="4">
    <source>
        <dbReference type="Proteomes" id="UP000196365"/>
    </source>
</evidence>
<organism evidence="3 4">
    <name type="scientific">Garciella nitratireducens DSM 15102</name>
    <dbReference type="NCBI Taxonomy" id="1121911"/>
    <lineage>
        <taxon>Bacteria</taxon>
        <taxon>Bacillati</taxon>
        <taxon>Bacillota</taxon>
        <taxon>Clostridia</taxon>
        <taxon>Eubacteriales</taxon>
        <taxon>Eubacteriaceae</taxon>
        <taxon>Garciella</taxon>
    </lineage>
</organism>
<dbReference type="RefSeq" id="WP_087678283.1">
    <property type="nucleotide sequence ID" value="NZ_FUWV01000003.1"/>
</dbReference>
<dbReference type="PANTHER" id="PTHR30005:SF0">
    <property type="entry name" value="RETROGRADE REGULATION PROTEIN 2"/>
    <property type="match status" value="1"/>
</dbReference>
<keyword evidence="4" id="KW-1185">Reference proteome</keyword>
<dbReference type="EMBL" id="FUWV01000003">
    <property type="protein sequence ID" value="SJZ49925.1"/>
    <property type="molecule type" value="Genomic_DNA"/>
</dbReference>
<dbReference type="InterPro" id="IPR003695">
    <property type="entry name" value="Ppx_GppA_N"/>
</dbReference>